<evidence type="ECO:0000256" key="1">
    <source>
        <dbReference type="ARBA" id="ARBA00022737"/>
    </source>
</evidence>
<dbReference type="Gene3D" id="1.25.40.20">
    <property type="entry name" value="Ankyrin repeat-containing domain"/>
    <property type="match status" value="5"/>
</dbReference>
<dbReference type="InterPro" id="IPR002110">
    <property type="entry name" value="Ankyrin_rpt"/>
</dbReference>
<keyword evidence="5" id="KW-1185">Reference proteome</keyword>
<feature type="repeat" description="ANK" evidence="3">
    <location>
        <begin position="164"/>
        <end position="197"/>
    </location>
</feature>
<name>A0A9W8W2I9_9HYPO</name>
<comment type="caution">
    <text evidence="4">The sequence shown here is derived from an EMBL/GenBank/DDBJ whole genome shotgun (WGS) entry which is preliminary data.</text>
</comment>
<keyword evidence="1" id="KW-0677">Repeat</keyword>
<dbReference type="AlphaFoldDB" id="A0A9W8W2I9"/>
<dbReference type="InterPro" id="IPR036770">
    <property type="entry name" value="Ankyrin_rpt-contain_sf"/>
</dbReference>
<dbReference type="PANTHER" id="PTHR24180:SF45">
    <property type="entry name" value="POLY [ADP-RIBOSE] POLYMERASE TANKYRASE"/>
    <property type="match status" value="1"/>
</dbReference>
<dbReference type="PANTHER" id="PTHR24180">
    <property type="entry name" value="CYCLIN-DEPENDENT KINASE INHIBITOR 2C-RELATED"/>
    <property type="match status" value="1"/>
</dbReference>
<evidence type="ECO:0000313" key="4">
    <source>
        <dbReference type="EMBL" id="KAJ4307505.1"/>
    </source>
</evidence>
<dbReference type="Proteomes" id="UP001140502">
    <property type="component" value="Unassembled WGS sequence"/>
</dbReference>
<evidence type="ECO:0000313" key="5">
    <source>
        <dbReference type="Proteomes" id="UP001140502"/>
    </source>
</evidence>
<gene>
    <name evidence="4" type="ORF">N0V84_012685</name>
</gene>
<reference evidence="4" key="1">
    <citation type="submission" date="2022-10" db="EMBL/GenBank/DDBJ databases">
        <title>Tapping the CABI collections for fungal endophytes: first genome assemblies for Collariella, Neodidymelliopsis, Ascochyta clinopodiicola, Didymella pomorum, Didymosphaeria variabile, Neocosmospora piperis and Neocucurbitaria cava.</title>
        <authorList>
            <person name="Hill R."/>
        </authorList>
    </citation>
    <scope>NUCLEOTIDE SEQUENCE</scope>
    <source>
        <strain evidence="4">IMI 366586</strain>
    </source>
</reference>
<dbReference type="OrthoDB" id="5105076at2759"/>
<dbReference type="PROSITE" id="PS50088">
    <property type="entry name" value="ANK_REPEAT"/>
    <property type="match status" value="8"/>
</dbReference>
<dbReference type="SUPFAM" id="SSF48403">
    <property type="entry name" value="Ankyrin repeat"/>
    <property type="match status" value="1"/>
</dbReference>
<dbReference type="EMBL" id="JAPEUR010000731">
    <property type="protein sequence ID" value="KAJ4307505.1"/>
    <property type="molecule type" value="Genomic_DNA"/>
</dbReference>
<feature type="repeat" description="ANK" evidence="3">
    <location>
        <begin position="266"/>
        <end position="299"/>
    </location>
</feature>
<dbReference type="Pfam" id="PF13637">
    <property type="entry name" value="Ank_4"/>
    <property type="match status" value="1"/>
</dbReference>
<proteinExistence type="predicted"/>
<feature type="repeat" description="ANK" evidence="3">
    <location>
        <begin position="130"/>
        <end position="163"/>
    </location>
</feature>
<protein>
    <submittedName>
        <fullName evidence="4">Uncharacterized protein</fullName>
    </submittedName>
</protein>
<feature type="repeat" description="ANK" evidence="3">
    <location>
        <begin position="96"/>
        <end position="129"/>
    </location>
</feature>
<feature type="repeat" description="ANK" evidence="3">
    <location>
        <begin position="232"/>
        <end position="265"/>
    </location>
</feature>
<feature type="repeat" description="ANK" evidence="3">
    <location>
        <begin position="61"/>
        <end position="94"/>
    </location>
</feature>
<dbReference type="SMART" id="SM00248">
    <property type="entry name" value="ANK"/>
    <property type="match status" value="8"/>
</dbReference>
<keyword evidence="2 3" id="KW-0040">ANK repeat</keyword>
<evidence type="ECO:0000256" key="3">
    <source>
        <dbReference type="PROSITE-ProRule" id="PRU00023"/>
    </source>
</evidence>
<feature type="repeat" description="ANK" evidence="3">
    <location>
        <begin position="198"/>
        <end position="231"/>
    </location>
</feature>
<dbReference type="PROSITE" id="PS50297">
    <property type="entry name" value="ANK_REP_REGION"/>
    <property type="match status" value="7"/>
</dbReference>
<dbReference type="InterPro" id="IPR051637">
    <property type="entry name" value="Ank_repeat_dom-contain_49"/>
</dbReference>
<feature type="repeat" description="ANK" evidence="3">
    <location>
        <begin position="26"/>
        <end position="59"/>
    </location>
</feature>
<accession>A0A9W8W2I9</accession>
<evidence type="ECO:0000256" key="2">
    <source>
        <dbReference type="ARBA" id="ARBA00023043"/>
    </source>
</evidence>
<organism evidence="4 5">
    <name type="scientific">Fusarium piperis</name>
    <dbReference type="NCBI Taxonomy" id="1435070"/>
    <lineage>
        <taxon>Eukaryota</taxon>
        <taxon>Fungi</taxon>
        <taxon>Dikarya</taxon>
        <taxon>Ascomycota</taxon>
        <taxon>Pezizomycotina</taxon>
        <taxon>Sordariomycetes</taxon>
        <taxon>Hypocreomycetidae</taxon>
        <taxon>Hypocreales</taxon>
        <taxon>Nectriaceae</taxon>
        <taxon>Fusarium</taxon>
        <taxon>Fusarium solani species complex</taxon>
    </lineage>
</organism>
<dbReference type="Pfam" id="PF12796">
    <property type="entry name" value="Ank_2"/>
    <property type="match status" value="3"/>
</dbReference>
<sequence length="684" mass="75602">MKGNEGVIKLLLEKDGVDVNAKDEWYGQTPLSWAAEKGNERVIKLLLEKDGVDVNAKDERYGQTPLSWAAMKGNEGVIKLLLEKDGVDVNAKDERYGQTPLSWAAEKGNERVIKLLLEKDGIDINVKDNDGRTPLSWAARKGNERVIMLLLKEDGVDPNSRDTSDRTPLSWAAEKGNDTVVMLLLKKDGVDPDSRDTSGRTPLSWAAEKGNERVIMLLLKTDGVDPNSRDTSGRSPLSWAAEKGNNMVVILLLKEDGVDPDSRDDSGRTPLSWAAEKGNEWVIMLLLDKGNIDVNAKDKNGWTPLLWATLPLENDRVDSNSEDTFDWSPLAAWAAEEMHKPVVELPLAESGRRETINLLLKEMGIFSGEGPALLQTARTDRHTSVIKVLLTDYFDSVAQGPYGWLADIREGSLEQAEMMDLVIQAPDGSLAWIPANISDVPQPEAKINTTLHQPCCAHKRRDIQTSENEKNDAASLDRFTEYVSREEMQKHVSLFCGLAGVIPQLPAPSNDFGMISFFNERASIKVIYCDDWGTPEPRNEDTEDTMESLTVSLPTEKTKKAAMATQHTPSPARLISQLRGALRGLTNAAITLQQTGFCCDQFTVLTAGESDPLPDSISIVRMNTIKFDVLDKLAREIDQLQIEVGLALQRSNTNYTCAHSQCSFFAWALSFTLKPMPGSSIQAT</sequence>